<reference evidence="1 2" key="1">
    <citation type="journal article" date="2023" name="G3 (Bethesda)">
        <title>A chromosome-level genome assembly of Zasmidium syzygii isolated from banana leaves.</title>
        <authorList>
            <person name="van Westerhoven A.C."/>
            <person name="Mehrabi R."/>
            <person name="Talebi R."/>
            <person name="Steentjes M.B.F."/>
            <person name="Corcolon B."/>
            <person name="Chong P.A."/>
            <person name="Kema G.H.J."/>
            <person name="Seidl M.F."/>
        </authorList>
    </citation>
    <scope>NUCLEOTIDE SEQUENCE [LARGE SCALE GENOMIC DNA]</scope>
    <source>
        <strain evidence="1 2">P124</strain>
    </source>
</reference>
<accession>A0ABR0EPX5</accession>
<dbReference type="Proteomes" id="UP001305779">
    <property type="component" value="Unassembled WGS sequence"/>
</dbReference>
<organism evidence="1 2">
    <name type="scientific">Zasmidium cellare</name>
    <name type="common">Wine cellar mold</name>
    <name type="synonym">Racodium cellare</name>
    <dbReference type="NCBI Taxonomy" id="395010"/>
    <lineage>
        <taxon>Eukaryota</taxon>
        <taxon>Fungi</taxon>
        <taxon>Dikarya</taxon>
        <taxon>Ascomycota</taxon>
        <taxon>Pezizomycotina</taxon>
        <taxon>Dothideomycetes</taxon>
        <taxon>Dothideomycetidae</taxon>
        <taxon>Mycosphaerellales</taxon>
        <taxon>Mycosphaerellaceae</taxon>
        <taxon>Zasmidium</taxon>
    </lineage>
</organism>
<protein>
    <submittedName>
        <fullName evidence="1">Uncharacterized protein</fullName>
    </submittedName>
</protein>
<keyword evidence="2" id="KW-1185">Reference proteome</keyword>
<gene>
    <name evidence="1" type="ORF">PRZ48_006733</name>
</gene>
<comment type="caution">
    <text evidence="1">The sequence shown here is derived from an EMBL/GenBank/DDBJ whole genome shotgun (WGS) entry which is preliminary data.</text>
</comment>
<sequence>MSQAPTASKAGTTAMFYTNARIETTEGLRNILFVDDQAEKTSSLQTKMESIDMLERRLQSEYFDHVDMKIPLCSFTVTTIRLVFLKSRLTLHISHSNRPAEWCSEVDDFLFQTSVDILERTQVLISNPQYEHRAWNAIDRAWTYAETLAAGSSHNKRWTSLCRLRAKALAARTQGQSTGETQALGRNDTLQNLQTCEVTDMITAAPTSNTLAFDELEPYGSMSAYWNLLDEGWGMVSEGTL</sequence>
<dbReference type="EMBL" id="JAXOVC010000004">
    <property type="protein sequence ID" value="KAK4503305.1"/>
    <property type="molecule type" value="Genomic_DNA"/>
</dbReference>
<name>A0ABR0EPX5_ZASCE</name>
<evidence type="ECO:0000313" key="1">
    <source>
        <dbReference type="EMBL" id="KAK4503305.1"/>
    </source>
</evidence>
<proteinExistence type="predicted"/>
<evidence type="ECO:0000313" key="2">
    <source>
        <dbReference type="Proteomes" id="UP001305779"/>
    </source>
</evidence>